<protein>
    <recommendedName>
        <fullName evidence="3">TIR domain-containing protein</fullName>
    </recommendedName>
</protein>
<dbReference type="InterPro" id="IPR035897">
    <property type="entry name" value="Toll_tir_struct_dom_sf"/>
</dbReference>
<evidence type="ECO:0000256" key="1">
    <source>
        <dbReference type="SAM" id="Coils"/>
    </source>
</evidence>
<dbReference type="SUPFAM" id="SSF50969">
    <property type="entry name" value="YVTN repeat-like/Quinoprotein amine dehydrogenase"/>
    <property type="match status" value="1"/>
</dbReference>
<evidence type="ECO:0000313" key="4">
    <source>
        <dbReference type="EMBL" id="SMC11807.1"/>
    </source>
</evidence>
<dbReference type="InterPro" id="IPR011044">
    <property type="entry name" value="Quino_amine_DH_bsu"/>
</dbReference>
<reference evidence="4 5" key="1">
    <citation type="submission" date="2017-03" db="EMBL/GenBank/DDBJ databases">
        <authorList>
            <person name="Afonso C.L."/>
            <person name="Miller P.J."/>
            <person name="Scott M.A."/>
            <person name="Spackman E."/>
            <person name="Goraichik I."/>
            <person name="Dimitrov K.M."/>
            <person name="Suarez D.L."/>
            <person name="Swayne D.E."/>
        </authorList>
    </citation>
    <scope>NUCLEOTIDE SEQUENCE [LARGE SCALE GENOMIC DNA]</scope>
    <source>
        <strain evidence="4 5">CECT 7745</strain>
    </source>
</reference>
<dbReference type="AlphaFoldDB" id="A0A1X7BQA3"/>
<keyword evidence="2" id="KW-0472">Membrane</keyword>
<gene>
    <name evidence="4" type="ORF">ROA7745_01626</name>
</gene>
<dbReference type="GO" id="GO:0007165">
    <property type="term" value="P:signal transduction"/>
    <property type="evidence" value="ECO:0007669"/>
    <property type="project" value="InterPro"/>
</dbReference>
<keyword evidence="2" id="KW-0812">Transmembrane</keyword>
<organism evidence="4 5">
    <name type="scientific">Roseovarius aestuarii</name>
    <dbReference type="NCBI Taxonomy" id="475083"/>
    <lineage>
        <taxon>Bacteria</taxon>
        <taxon>Pseudomonadati</taxon>
        <taxon>Pseudomonadota</taxon>
        <taxon>Alphaproteobacteria</taxon>
        <taxon>Rhodobacterales</taxon>
        <taxon>Roseobacteraceae</taxon>
        <taxon>Roseovarius</taxon>
    </lineage>
</organism>
<feature type="coiled-coil region" evidence="1">
    <location>
        <begin position="216"/>
        <end position="260"/>
    </location>
</feature>
<evidence type="ECO:0000256" key="2">
    <source>
        <dbReference type="SAM" id="Phobius"/>
    </source>
</evidence>
<dbReference type="InterPro" id="IPR000157">
    <property type="entry name" value="TIR_dom"/>
</dbReference>
<dbReference type="EMBL" id="FWXB01000004">
    <property type="protein sequence ID" value="SMC11807.1"/>
    <property type="molecule type" value="Genomic_DNA"/>
</dbReference>
<feature type="transmembrane region" description="Helical" evidence="2">
    <location>
        <begin position="190"/>
        <end position="211"/>
    </location>
</feature>
<keyword evidence="1" id="KW-0175">Coiled coil</keyword>
<dbReference type="SUPFAM" id="SSF52200">
    <property type="entry name" value="Toll/Interleukin receptor TIR domain"/>
    <property type="match status" value="1"/>
</dbReference>
<keyword evidence="5" id="KW-1185">Reference proteome</keyword>
<dbReference type="RefSeq" id="WP_085799759.1">
    <property type="nucleotide sequence ID" value="NZ_FWXB01000004.1"/>
</dbReference>
<evidence type="ECO:0000259" key="3">
    <source>
        <dbReference type="Pfam" id="PF13676"/>
    </source>
</evidence>
<proteinExistence type="predicted"/>
<accession>A0A1X7BQA3</accession>
<name>A0A1X7BQA3_9RHOB</name>
<dbReference type="Proteomes" id="UP000193224">
    <property type="component" value="Unassembled WGS sequence"/>
</dbReference>
<dbReference type="Pfam" id="PF13676">
    <property type="entry name" value="TIR_2"/>
    <property type="match status" value="1"/>
</dbReference>
<dbReference type="Gene3D" id="3.40.50.10140">
    <property type="entry name" value="Toll/interleukin-1 receptor homology (TIR) domain"/>
    <property type="match status" value="1"/>
</dbReference>
<dbReference type="OrthoDB" id="7308181at2"/>
<feature type="domain" description="TIR" evidence="3">
    <location>
        <begin position="7"/>
        <end position="108"/>
    </location>
</feature>
<sequence length="1103" mass="122480">MSRYRAFISYVHSDNSNAIDRLHRGMARLAIPAYRVRGRPIFRDRTALKAQPNLWNSIATALSDSDFLILCATPDAAQSDWVQREVEYFLNSGKTLEDIIIVLLEGELAWQPAERGERHAFKGNALPQILQDRLDSEPLYVDLRWMVGKRKLSRKENQDFLSSVAGIVARLEGVEKDEVFGADIRYRQTAFGVASLTSLGLILLSVSLYYFSSLARDNAELAKKNEVEAVKQAELARDNEAEAKKQRDNAIANEVEAQRQAKEALAAYLLNQAQFSWQKDRLYGAATTAKLAATSHFLSQTPEAASLINQSMYFVAPEREDLRKTIRLLEPGTPFALGQRPAIFYSTDGGRVGKLIVNNQVDAQKSEIHVALQLANMASGDWQEFDLTENLSQFVSFGSIPGLFSPLTGKTRAHLANDGKSLALCIAEEPDFEDEKDFVHLIFVELAPEQQVIDQAKHELAGFYDECDFSFATNTFHLRTFGTENRTIIVATGDKLSQITVADSDGFISSSALSPDGQFVMATLQDANGAHVLNFRRSNNGQFEILGKYSLSGSTFNPPTTDSVLPKPEGRIENILGSITWSTNSKYFAIVERDTEFGFIRIGIYGVQKDGITYVGNDLIGDDPNPSILSVSDDGTLILALEQGKGLRLRDTTSKQDAFAISEASIRGGVLNFNQGALLYHTPLELHEVDASTTPGLVESKRSYGTTIFIADENKPPLFVSANEDLELTPFKDQLGATLWDFDTSEWYQIHLKSGPGEVVGVEFDEKGKFALISFDSRSFDDVICLASIPDRACIHTEKFRRTDFTLERSIGKRISSDGRYAYYTAEGDWSFEDDADVRDRITVVHRIEGKEFWVRKLAVPAGQNILGASLVDDNSVIVVSAVLDEDRDHERLGSLSLWKIDLTSESEELKIFDLGRVTAGDRSLSMLPVIASSTYEGKILLAIPTVIIDDRNVRFQIQAFDIGSGATKEIASKNNVVSVELNSSKSHLMILSSPDWANGPSIRNKLKFLKGGTEIDIVRLSDGRRVYSREFPNGFESAFFLPNEMSFRVTGLAHMDSKTIQDFVWRPTELIAGVCSFLGGGISRQYWKENVSSSIKYVNACN</sequence>
<evidence type="ECO:0000313" key="5">
    <source>
        <dbReference type="Proteomes" id="UP000193224"/>
    </source>
</evidence>
<keyword evidence="2" id="KW-1133">Transmembrane helix</keyword>